<evidence type="ECO:0000313" key="3">
    <source>
        <dbReference type="Proteomes" id="UP001292094"/>
    </source>
</evidence>
<feature type="region of interest" description="Disordered" evidence="1">
    <location>
        <begin position="494"/>
        <end position="579"/>
    </location>
</feature>
<feature type="compositionally biased region" description="Low complexity" evidence="1">
    <location>
        <begin position="545"/>
        <end position="557"/>
    </location>
</feature>
<gene>
    <name evidence="2" type="ORF">Pmani_033577</name>
</gene>
<feature type="compositionally biased region" description="Low complexity" evidence="1">
    <location>
        <begin position="271"/>
        <end position="285"/>
    </location>
</feature>
<accession>A0AAE1TSH8</accession>
<feature type="region of interest" description="Disordered" evidence="1">
    <location>
        <begin position="252"/>
        <end position="298"/>
    </location>
</feature>
<reference evidence="2" key="1">
    <citation type="submission" date="2023-11" db="EMBL/GenBank/DDBJ databases">
        <title>Genome assemblies of two species of porcelain crab, Petrolisthes cinctipes and Petrolisthes manimaculis (Anomura: Porcellanidae).</title>
        <authorList>
            <person name="Angst P."/>
        </authorList>
    </citation>
    <scope>NUCLEOTIDE SEQUENCE</scope>
    <source>
        <strain evidence="2">PB745_02</strain>
        <tissue evidence="2">Gill</tissue>
    </source>
</reference>
<dbReference type="AlphaFoldDB" id="A0AAE1TSH8"/>
<organism evidence="2 3">
    <name type="scientific">Petrolisthes manimaculis</name>
    <dbReference type="NCBI Taxonomy" id="1843537"/>
    <lineage>
        <taxon>Eukaryota</taxon>
        <taxon>Metazoa</taxon>
        <taxon>Ecdysozoa</taxon>
        <taxon>Arthropoda</taxon>
        <taxon>Crustacea</taxon>
        <taxon>Multicrustacea</taxon>
        <taxon>Malacostraca</taxon>
        <taxon>Eumalacostraca</taxon>
        <taxon>Eucarida</taxon>
        <taxon>Decapoda</taxon>
        <taxon>Pleocyemata</taxon>
        <taxon>Anomura</taxon>
        <taxon>Galatheoidea</taxon>
        <taxon>Porcellanidae</taxon>
        <taxon>Petrolisthes</taxon>
    </lineage>
</organism>
<feature type="compositionally biased region" description="Pro residues" evidence="1">
    <location>
        <begin position="511"/>
        <end position="520"/>
    </location>
</feature>
<evidence type="ECO:0000313" key="2">
    <source>
        <dbReference type="EMBL" id="KAK4293749.1"/>
    </source>
</evidence>
<feature type="compositionally biased region" description="Polar residues" evidence="1">
    <location>
        <begin position="286"/>
        <end position="298"/>
    </location>
</feature>
<dbReference type="EMBL" id="JAWZYT010004463">
    <property type="protein sequence ID" value="KAK4293749.1"/>
    <property type="molecule type" value="Genomic_DNA"/>
</dbReference>
<name>A0AAE1TSH8_9EUCA</name>
<feature type="compositionally biased region" description="Polar residues" evidence="1">
    <location>
        <begin position="494"/>
        <end position="505"/>
    </location>
</feature>
<feature type="compositionally biased region" description="Low complexity" evidence="1">
    <location>
        <begin position="97"/>
        <end position="111"/>
    </location>
</feature>
<protein>
    <submittedName>
        <fullName evidence="2">Uncharacterized protein</fullName>
    </submittedName>
</protein>
<keyword evidence="3" id="KW-1185">Reference proteome</keyword>
<evidence type="ECO:0000256" key="1">
    <source>
        <dbReference type="SAM" id="MobiDB-lite"/>
    </source>
</evidence>
<feature type="region of interest" description="Disordered" evidence="1">
    <location>
        <begin position="75"/>
        <end position="111"/>
    </location>
</feature>
<comment type="caution">
    <text evidence="2">The sequence shown here is derived from an EMBL/GenBank/DDBJ whole genome shotgun (WGS) entry which is preliminary data.</text>
</comment>
<proteinExistence type="predicted"/>
<dbReference type="Proteomes" id="UP001292094">
    <property type="component" value="Unassembled WGS sequence"/>
</dbReference>
<sequence>MSRPSSTSGGAEEHKPNVANSAAVAVGVGNTAGVGSGPGGGRLTFFKEGKFLLELSHRAEMGAPAGWVPVKSKTYWPPPSSTTTTTTQHPLRHDTPNSQSVSDDCSSLNSSPWTNEHIRKQSVPGRNKTFVLQQASLYWCWSQHSKSRVVGRRIPLRRNPFLNTAQPFLSEKASENPRVSYRRKIKLECFKKSNEEKKQRLEKWILLFGVKCGIKLETDTSVKSLFEKPAMSTDIVDPTFVSPRKRYLRQMESDQENMHRKKLHSGGNSVSPSTGERASSSSTSTLPHNHSNRSAINSQTSSVYSIESILNHGSAASRKNDSFLRTLLKPEPKSNNANYRSTSIKERERVNDVQVTPVKMERQDRSERVLVDGLDQLGTGHTDNTDSLIDLNRLPAERFDLRPGPMTSLYRLSPYLDPRYMMLQSLAPSLVPSVSPQHTEVAQAFAAATAAAAAAAAGLTTYPLGHLHPSFTATQYPPFLTGGYTPPTSLASQLLRTQPHSSRCSPITHPTIPPHSPSPKPQVITSTPLSPHVNRGTPSSPWHQPSLSPHRPLTSSPLPSPPPQDAPLNLSKPRHHVGK</sequence>